<dbReference type="PANTHER" id="PTHR38887">
    <property type="entry name" value="CHROMOSOME 21, WHOLE GENOME SHOTGUN SEQUENCE"/>
    <property type="match status" value="1"/>
</dbReference>
<organism evidence="2 3">
    <name type="scientific">Dendrothele bispora (strain CBS 962.96)</name>
    <dbReference type="NCBI Taxonomy" id="1314807"/>
    <lineage>
        <taxon>Eukaryota</taxon>
        <taxon>Fungi</taxon>
        <taxon>Dikarya</taxon>
        <taxon>Basidiomycota</taxon>
        <taxon>Agaricomycotina</taxon>
        <taxon>Agaricomycetes</taxon>
        <taxon>Agaricomycetidae</taxon>
        <taxon>Agaricales</taxon>
        <taxon>Agaricales incertae sedis</taxon>
        <taxon>Dendrothele</taxon>
    </lineage>
</organism>
<dbReference type="EMBL" id="ML179137">
    <property type="protein sequence ID" value="THU98361.1"/>
    <property type="molecule type" value="Genomic_DNA"/>
</dbReference>
<evidence type="ECO:0000313" key="3">
    <source>
        <dbReference type="Proteomes" id="UP000297245"/>
    </source>
</evidence>
<gene>
    <name evidence="2" type="ORF">K435DRAFT_838155</name>
</gene>
<feature type="region of interest" description="Disordered" evidence="1">
    <location>
        <begin position="336"/>
        <end position="369"/>
    </location>
</feature>
<name>A0A4S8M8E0_DENBC</name>
<keyword evidence="3" id="KW-1185">Reference proteome</keyword>
<dbReference type="Proteomes" id="UP000297245">
    <property type="component" value="Unassembled WGS sequence"/>
</dbReference>
<proteinExistence type="predicted"/>
<sequence length="505" mass="55971">MSRSPSTIEDNPPSYTASPPSDTSPVATSSGIQLRRDANLLIRHFLPPSPPDRTLSQDEQRRPDDHGESTNQETDHRTSDALPLPLCIPQISLSPGYNDQLQSLGISQQMLLNFINGLNLAISASPPLRVVSLVGRAIGFVPYHWAMIASVIIVTTAEIGIKVLSKTISDRYLRTANLNLFHPRGLSSNSNSGDKKKGKTKAKLNKIGRGVGSALLNSPIPIPLAGPIVRAIADKPVPIPLGETPEGAVLRRRLTVVQDPGLALPLQFEGMPPPLKPKGVMDRMSELGVKAGNWKETTKERRNEERRRMLKRLDEETLENGGSRLNLGSSFVRGLGTRGGSSPNLVGRSHTDTTGTSGSPETQGGGFSFKKMASRTTEYFDERWMQLETERERFARTRNNVVGRRGLLSPVLGPMETPMQRKVAEQDLLERWATDKVLWIVIMNKDNDEQIEHIGIAESLDDEERVDEETWRMEMIHEGKESREEREILEEHGDDTSSNRRGTVK</sequence>
<dbReference type="PANTHER" id="PTHR38887:SF1">
    <property type="entry name" value="RAS MODIFICATION PROTEIN ERF4"/>
    <property type="match status" value="1"/>
</dbReference>
<dbReference type="InterPro" id="IPR053221">
    <property type="entry name" value="Burnettramic_acid_biosynth"/>
</dbReference>
<dbReference type="AlphaFoldDB" id="A0A4S8M8E0"/>
<feature type="region of interest" description="Disordered" evidence="1">
    <location>
        <begin position="1"/>
        <end position="81"/>
    </location>
</feature>
<protein>
    <submittedName>
        <fullName evidence="2">Uncharacterized protein</fullName>
    </submittedName>
</protein>
<feature type="compositionally biased region" description="Basic and acidic residues" evidence="1">
    <location>
        <begin position="55"/>
        <end position="79"/>
    </location>
</feature>
<feature type="compositionally biased region" description="Basic and acidic residues" evidence="1">
    <location>
        <begin position="477"/>
        <end position="498"/>
    </location>
</feature>
<evidence type="ECO:0000256" key="1">
    <source>
        <dbReference type="SAM" id="MobiDB-lite"/>
    </source>
</evidence>
<feature type="compositionally biased region" description="Polar residues" evidence="1">
    <location>
        <begin position="1"/>
        <end position="32"/>
    </location>
</feature>
<accession>A0A4S8M8E0</accession>
<dbReference type="OrthoDB" id="3068835at2759"/>
<reference evidence="2 3" key="1">
    <citation type="journal article" date="2019" name="Nat. Ecol. Evol.">
        <title>Megaphylogeny resolves global patterns of mushroom evolution.</title>
        <authorList>
            <person name="Varga T."/>
            <person name="Krizsan K."/>
            <person name="Foldi C."/>
            <person name="Dima B."/>
            <person name="Sanchez-Garcia M."/>
            <person name="Sanchez-Ramirez S."/>
            <person name="Szollosi G.J."/>
            <person name="Szarkandi J.G."/>
            <person name="Papp V."/>
            <person name="Albert L."/>
            <person name="Andreopoulos W."/>
            <person name="Angelini C."/>
            <person name="Antonin V."/>
            <person name="Barry K.W."/>
            <person name="Bougher N.L."/>
            <person name="Buchanan P."/>
            <person name="Buyck B."/>
            <person name="Bense V."/>
            <person name="Catcheside P."/>
            <person name="Chovatia M."/>
            <person name="Cooper J."/>
            <person name="Damon W."/>
            <person name="Desjardin D."/>
            <person name="Finy P."/>
            <person name="Geml J."/>
            <person name="Haridas S."/>
            <person name="Hughes K."/>
            <person name="Justo A."/>
            <person name="Karasinski D."/>
            <person name="Kautmanova I."/>
            <person name="Kiss B."/>
            <person name="Kocsube S."/>
            <person name="Kotiranta H."/>
            <person name="LaButti K.M."/>
            <person name="Lechner B.E."/>
            <person name="Liimatainen K."/>
            <person name="Lipzen A."/>
            <person name="Lukacs Z."/>
            <person name="Mihaltcheva S."/>
            <person name="Morgado L.N."/>
            <person name="Niskanen T."/>
            <person name="Noordeloos M.E."/>
            <person name="Ohm R.A."/>
            <person name="Ortiz-Santana B."/>
            <person name="Ovrebo C."/>
            <person name="Racz N."/>
            <person name="Riley R."/>
            <person name="Savchenko A."/>
            <person name="Shiryaev A."/>
            <person name="Soop K."/>
            <person name="Spirin V."/>
            <person name="Szebenyi C."/>
            <person name="Tomsovsky M."/>
            <person name="Tulloss R.E."/>
            <person name="Uehling J."/>
            <person name="Grigoriev I.V."/>
            <person name="Vagvolgyi C."/>
            <person name="Papp T."/>
            <person name="Martin F.M."/>
            <person name="Miettinen O."/>
            <person name="Hibbett D.S."/>
            <person name="Nagy L.G."/>
        </authorList>
    </citation>
    <scope>NUCLEOTIDE SEQUENCE [LARGE SCALE GENOMIC DNA]</scope>
    <source>
        <strain evidence="2 3">CBS 962.96</strain>
    </source>
</reference>
<evidence type="ECO:0000313" key="2">
    <source>
        <dbReference type="EMBL" id="THU98361.1"/>
    </source>
</evidence>
<feature type="region of interest" description="Disordered" evidence="1">
    <location>
        <begin position="477"/>
        <end position="505"/>
    </location>
</feature>
<feature type="compositionally biased region" description="Polar residues" evidence="1">
    <location>
        <begin position="352"/>
        <end position="362"/>
    </location>
</feature>